<proteinExistence type="predicted"/>
<dbReference type="OrthoDB" id="36658at57723"/>
<feature type="region of interest" description="Disordered" evidence="1">
    <location>
        <begin position="27"/>
        <end position="47"/>
    </location>
</feature>
<evidence type="ECO:0000256" key="2">
    <source>
        <dbReference type="SAM" id="SignalP"/>
    </source>
</evidence>
<accession>A0A2N9L3Z3</accession>
<keyword evidence="2" id="KW-0732">Signal</keyword>
<evidence type="ECO:0008006" key="5">
    <source>
        <dbReference type="Google" id="ProtNLM"/>
    </source>
</evidence>
<feature type="signal peptide" evidence="2">
    <location>
        <begin position="1"/>
        <end position="20"/>
    </location>
</feature>
<organism evidence="3 4">
    <name type="scientific">Candidatus Sulfuritelmatomonas gaucii</name>
    <dbReference type="NCBI Taxonomy" id="2043161"/>
    <lineage>
        <taxon>Bacteria</taxon>
        <taxon>Pseudomonadati</taxon>
        <taxon>Acidobacteriota</taxon>
        <taxon>Terriglobia</taxon>
        <taxon>Terriglobales</taxon>
        <taxon>Acidobacteriaceae</taxon>
        <taxon>Candidatus Sulfuritelmatomonas</taxon>
    </lineage>
</organism>
<feature type="region of interest" description="Disordered" evidence="1">
    <location>
        <begin position="241"/>
        <end position="261"/>
    </location>
</feature>
<evidence type="ECO:0000313" key="4">
    <source>
        <dbReference type="Proteomes" id="UP000239735"/>
    </source>
</evidence>
<reference evidence="4" key="1">
    <citation type="submission" date="2018-02" db="EMBL/GenBank/DDBJ databases">
        <authorList>
            <person name="Hausmann B."/>
        </authorList>
    </citation>
    <scope>NUCLEOTIDE SEQUENCE [LARGE SCALE GENOMIC DNA]</scope>
    <source>
        <strain evidence="4">Peat soil MAG SbA5</strain>
    </source>
</reference>
<evidence type="ECO:0000313" key="3">
    <source>
        <dbReference type="EMBL" id="SPE17949.1"/>
    </source>
</evidence>
<protein>
    <recommendedName>
        <fullName evidence="5">Lipoprotein</fullName>
    </recommendedName>
</protein>
<feature type="chain" id="PRO_5014809077" description="Lipoprotein" evidence="2">
    <location>
        <begin position="21"/>
        <end position="418"/>
    </location>
</feature>
<feature type="compositionally biased region" description="Polar residues" evidence="1">
    <location>
        <begin position="28"/>
        <end position="47"/>
    </location>
</feature>
<sequence>MKARSRLAWAGGCGFLMALAAATMCNPAKSQTPNQPTEQNAAQGTSAATQNNKAFAIDSEMLTYSAMDAEGATVACNVARNLGAADDKCAPRGGMSNASGVVIVAGGSNALADFQLWRSDISTMDILTARANRYCPQQSQRGLISSIESMLSGFPVSQALSVAKALFTTTSVTTPLAGDILDQTLMNDVAGHLRAAGVPVVVPDTYMPHSLVTVNEARSPFLSKFLALMNARGCVDVKAEEPADQAKPQVGTPDRQSEIAAEREKRSVALGIDAFLQTLTEPEVSAMPEQPASTLPVAQPPTISHLNAVMRADGLAQEMGFDAKSAAGDNSPWDVLWLKSLESGGDVVASDNMIKGSKNNYTGGAVGTYALFQLNGELQCSGVFYNLAGPVLLTDIPKFVDGTQTAGPGRLVGGCTPK</sequence>
<dbReference type="Proteomes" id="UP000239735">
    <property type="component" value="Unassembled WGS sequence"/>
</dbReference>
<dbReference type="AlphaFoldDB" id="A0A2N9L3Z3"/>
<name>A0A2N9L3Z3_9BACT</name>
<evidence type="ECO:0000256" key="1">
    <source>
        <dbReference type="SAM" id="MobiDB-lite"/>
    </source>
</evidence>
<dbReference type="EMBL" id="OKRB01000024">
    <property type="protein sequence ID" value="SPE17949.1"/>
    <property type="molecule type" value="Genomic_DNA"/>
</dbReference>
<gene>
    <name evidence="3" type="ORF">SBA5_120025</name>
</gene>